<dbReference type="PANTHER" id="PTHR12792">
    <property type="entry name" value="EXTRA SPINDLE POLES 1-RELATED"/>
    <property type="match status" value="1"/>
</dbReference>
<evidence type="ECO:0000313" key="8">
    <source>
        <dbReference type="Proteomes" id="UP000192578"/>
    </source>
</evidence>
<proteinExistence type="predicted"/>
<feature type="domain" description="Peptidase C50" evidence="6">
    <location>
        <begin position="610"/>
        <end position="708"/>
    </location>
</feature>
<dbReference type="InterPro" id="IPR030397">
    <property type="entry name" value="SEPARIN_core_dom"/>
</dbReference>
<evidence type="ECO:0000256" key="2">
    <source>
        <dbReference type="ARBA" id="ARBA00012489"/>
    </source>
</evidence>
<sequence>MKGELLELERHKEHSVTGSESTSGWVVRISVTTFAKVQFPVESLPAVEAVQTRISRGFKPSDRLAEIANRLNAYSELRVTHPDIFMFTRYLEALNLVITETGTVHELDALIASQWSMPGGCAPGAVIKDRLTAMFPSTPQRSRAKSSSQRANAQPESRSVTPEKETGKGRPKARPAEFAVAPERHRAVRKNPKLAEVDEPAIPADMAEEIAAQPTRLAKRRDTMLIEFKENRDDMEAEEVLSLANTSSLQSSAVLSDGIQKAITILEEALEFMRPSPIYPYNRMTATLLQLLTGTRGHGFDDASIQRKLAELSAACVSGKLQHLSLAYYNRLIPASKPAVQEEMIRRAEYLTFHPGSSVLNNKLLPSGWVVCSICCATQLTLPVRASSKPKILHLMVTRWEHGVEPITLQVTTKDRFQAATLENLADILQRANENQTNHATIRAYWATRLHLNQETMDLTDSMEKLLGFAKALLLSPLLDGKDKKTKANLDTLKAVVKRDKLDVPDSILRLLVTAGGTLTTEQLIPLTSSLIKEPERSAPVVSLVTAMTKFLPNPAAARAPLILVLDNDMYGLPWESIPILRNQPVSRLPSIQFVNLHLEEHRRNELLKLNKVFYIVNPDRDLMNAQNNFHNFLGKFELKESWNGVSGMAPSSDQVKSAFEDHELILYTGHGSGSHIFNLSFFDSCRTSASMFLVGCSSVRLESSISMDGSGFLHQALMMGSPYVTGNLWSVTSACMDAFMGFILETILRKKESGKLDATDNCFLRLLATTRDRISSNYLVGAAPVFVGLPVTY</sequence>
<protein>
    <recommendedName>
        <fullName evidence="2">separase</fullName>
        <ecNumber evidence="2">3.4.22.49</ecNumber>
    </recommendedName>
</protein>
<keyword evidence="8" id="KW-1185">Reference proteome</keyword>
<dbReference type="GO" id="GO:0006508">
    <property type="term" value="P:proteolysis"/>
    <property type="evidence" value="ECO:0007669"/>
    <property type="project" value="InterPro"/>
</dbReference>
<evidence type="ECO:0000313" key="7">
    <source>
        <dbReference type="EMBL" id="OWA50317.1"/>
    </source>
</evidence>
<accession>A0A9X6RJV0</accession>
<dbReference type="GO" id="GO:0004197">
    <property type="term" value="F:cysteine-type endopeptidase activity"/>
    <property type="evidence" value="ECO:0007669"/>
    <property type="project" value="InterPro"/>
</dbReference>
<evidence type="ECO:0000256" key="1">
    <source>
        <dbReference type="ARBA" id="ARBA00000451"/>
    </source>
</evidence>
<keyword evidence="3" id="KW-0378">Hydrolase</keyword>
<dbReference type="GO" id="GO:0072686">
    <property type="term" value="C:mitotic spindle"/>
    <property type="evidence" value="ECO:0007669"/>
    <property type="project" value="TreeGrafter"/>
</dbReference>
<dbReference type="PANTHER" id="PTHR12792:SF0">
    <property type="entry name" value="SEPARIN"/>
    <property type="match status" value="1"/>
</dbReference>
<organism evidence="7 8">
    <name type="scientific">Hypsibius exemplaris</name>
    <name type="common">Freshwater tardigrade</name>
    <dbReference type="NCBI Taxonomy" id="2072580"/>
    <lineage>
        <taxon>Eukaryota</taxon>
        <taxon>Metazoa</taxon>
        <taxon>Ecdysozoa</taxon>
        <taxon>Tardigrada</taxon>
        <taxon>Eutardigrada</taxon>
        <taxon>Parachela</taxon>
        <taxon>Hypsibioidea</taxon>
        <taxon>Hypsibiidae</taxon>
        <taxon>Hypsibius</taxon>
    </lineage>
</organism>
<dbReference type="GO" id="GO:0005634">
    <property type="term" value="C:nucleus"/>
    <property type="evidence" value="ECO:0007669"/>
    <property type="project" value="InterPro"/>
</dbReference>
<dbReference type="GO" id="GO:0051307">
    <property type="term" value="P:meiotic chromosome separation"/>
    <property type="evidence" value="ECO:0007669"/>
    <property type="project" value="TreeGrafter"/>
</dbReference>
<name>A0A9X6RJV0_HYPEX</name>
<dbReference type="Proteomes" id="UP000192578">
    <property type="component" value="Unassembled WGS sequence"/>
</dbReference>
<dbReference type="Pfam" id="PF03568">
    <property type="entry name" value="Separin_C"/>
    <property type="match status" value="1"/>
</dbReference>
<evidence type="ECO:0000256" key="4">
    <source>
        <dbReference type="ARBA" id="ARBA00022829"/>
    </source>
</evidence>
<gene>
    <name evidence="7" type="ORF">BV898_14837</name>
</gene>
<dbReference type="AlphaFoldDB" id="A0A9X6RJV0"/>
<reference evidence="8" key="1">
    <citation type="submission" date="2017-01" db="EMBL/GenBank/DDBJ databases">
        <title>Comparative genomics of anhydrobiosis in the tardigrade Hypsibius dujardini.</title>
        <authorList>
            <person name="Yoshida Y."/>
            <person name="Koutsovoulos G."/>
            <person name="Laetsch D."/>
            <person name="Stevens L."/>
            <person name="Kumar S."/>
            <person name="Horikawa D."/>
            <person name="Ishino K."/>
            <person name="Komine S."/>
            <person name="Tomita M."/>
            <person name="Blaxter M."/>
            <person name="Arakawa K."/>
        </authorList>
    </citation>
    <scope>NUCLEOTIDE SEQUENCE [LARGE SCALE GENOMIC DNA]</scope>
    <source>
        <strain evidence="8">Z151</strain>
    </source>
</reference>
<dbReference type="EC" id="3.4.22.49" evidence="2"/>
<evidence type="ECO:0000256" key="5">
    <source>
        <dbReference type="SAM" id="MobiDB-lite"/>
    </source>
</evidence>
<dbReference type="OrthoDB" id="10255632at2759"/>
<feature type="compositionally biased region" description="Low complexity" evidence="5">
    <location>
        <begin position="145"/>
        <end position="154"/>
    </location>
</feature>
<dbReference type="EMBL" id="MTYJ01000188">
    <property type="protein sequence ID" value="OWA50317.1"/>
    <property type="molecule type" value="Genomic_DNA"/>
</dbReference>
<dbReference type="PROSITE" id="PS51700">
    <property type="entry name" value="SEPARIN"/>
    <property type="match status" value="1"/>
</dbReference>
<evidence type="ECO:0000259" key="6">
    <source>
        <dbReference type="PROSITE" id="PS51700"/>
    </source>
</evidence>
<comment type="caution">
    <text evidence="7">The sequence shown here is derived from an EMBL/GenBank/DDBJ whole genome shotgun (WGS) entry which is preliminary data.</text>
</comment>
<dbReference type="InterPro" id="IPR005314">
    <property type="entry name" value="Peptidase_C50"/>
</dbReference>
<evidence type="ECO:0000256" key="3">
    <source>
        <dbReference type="ARBA" id="ARBA00022801"/>
    </source>
</evidence>
<comment type="catalytic activity">
    <reaction evidence="1">
        <text>All bonds known to be hydrolyzed by this endopeptidase have arginine in P1 and an acidic residue in P4. P6 is often occupied by an acidic residue or by a hydroxy-amino-acid residue, the phosphorylation of which enhances cleavage.</text>
        <dbReference type="EC" id="3.4.22.49"/>
    </reaction>
</comment>
<keyword evidence="4" id="KW-0159">Chromosome partition</keyword>
<dbReference type="GO" id="GO:0005737">
    <property type="term" value="C:cytoplasm"/>
    <property type="evidence" value="ECO:0007669"/>
    <property type="project" value="TreeGrafter"/>
</dbReference>
<feature type="region of interest" description="Disordered" evidence="5">
    <location>
        <begin position="137"/>
        <end position="187"/>
    </location>
</feature>